<organism evidence="1 2">
    <name type="scientific">Araneus ventricosus</name>
    <name type="common">Orbweaver spider</name>
    <name type="synonym">Epeira ventricosa</name>
    <dbReference type="NCBI Taxonomy" id="182803"/>
    <lineage>
        <taxon>Eukaryota</taxon>
        <taxon>Metazoa</taxon>
        <taxon>Ecdysozoa</taxon>
        <taxon>Arthropoda</taxon>
        <taxon>Chelicerata</taxon>
        <taxon>Arachnida</taxon>
        <taxon>Araneae</taxon>
        <taxon>Araneomorphae</taxon>
        <taxon>Entelegynae</taxon>
        <taxon>Araneoidea</taxon>
        <taxon>Araneidae</taxon>
        <taxon>Araneus</taxon>
    </lineage>
</organism>
<reference evidence="1 2" key="1">
    <citation type="journal article" date="2019" name="Sci. Rep.">
        <title>Orb-weaving spider Araneus ventricosus genome elucidates the spidroin gene catalogue.</title>
        <authorList>
            <person name="Kono N."/>
            <person name="Nakamura H."/>
            <person name="Ohtoshi R."/>
            <person name="Moran D.A.P."/>
            <person name="Shinohara A."/>
            <person name="Yoshida Y."/>
            <person name="Fujiwara M."/>
            <person name="Mori M."/>
            <person name="Tomita M."/>
            <person name="Arakawa K."/>
        </authorList>
    </citation>
    <scope>NUCLEOTIDE SEQUENCE [LARGE SCALE GENOMIC DNA]</scope>
</reference>
<dbReference type="EMBL" id="BGPR01006568">
    <property type="protein sequence ID" value="GBN20094.1"/>
    <property type="molecule type" value="Genomic_DNA"/>
</dbReference>
<gene>
    <name evidence="1" type="ORF">AVEN_199434_1</name>
</gene>
<dbReference type="OrthoDB" id="6514649at2759"/>
<keyword evidence="2" id="KW-1185">Reference proteome</keyword>
<sequence>MGLTSFSLKMIRLADGGPDSLTDNKTIQICTDGSKAEEGVGAAFCVFQNKILHHERKGQLTNMSTAYQAELPALKEVVIYATEFLNK</sequence>
<evidence type="ECO:0008006" key="3">
    <source>
        <dbReference type="Google" id="ProtNLM"/>
    </source>
</evidence>
<dbReference type="AlphaFoldDB" id="A0A4Y2M0I2"/>
<dbReference type="Proteomes" id="UP000499080">
    <property type="component" value="Unassembled WGS sequence"/>
</dbReference>
<protein>
    <recommendedName>
        <fullName evidence="3">RNase H type-1 domain-containing protein</fullName>
    </recommendedName>
</protein>
<name>A0A4Y2M0I2_ARAVE</name>
<accession>A0A4Y2M0I2</accession>
<proteinExistence type="predicted"/>
<comment type="caution">
    <text evidence="1">The sequence shown here is derived from an EMBL/GenBank/DDBJ whole genome shotgun (WGS) entry which is preliminary data.</text>
</comment>
<evidence type="ECO:0000313" key="1">
    <source>
        <dbReference type="EMBL" id="GBN20094.1"/>
    </source>
</evidence>
<evidence type="ECO:0000313" key="2">
    <source>
        <dbReference type="Proteomes" id="UP000499080"/>
    </source>
</evidence>